<evidence type="ECO:0000313" key="4">
    <source>
        <dbReference type="Proteomes" id="UP001595916"/>
    </source>
</evidence>
<dbReference type="InterPro" id="IPR001667">
    <property type="entry name" value="DDH_dom"/>
</dbReference>
<dbReference type="SUPFAM" id="SSF64182">
    <property type="entry name" value="DHH phosphoesterases"/>
    <property type="match status" value="1"/>
</dbReference>
<dbReference type="EMBL" id="JBHSHL010000014">
    <property type="protein sequence ID" value="MFC4804372.1"/>
    <property type="molecule type" value="Genomic_DNA"/>
</dbReference>
<dbReference type="InterPro" id="IPR051319">
    <property type="entry name" value="Oligoribo/pAp-PDE_c-di-AMP_PDE"/>
</dbReference>
<feature type="domain" description="DDH" evidence="1">
    <location>
        <begin position="14"/>
        <end position="158"/>
    </location>
</feature>
<dbReference type="PANTHER" id="PTHR47618:SF1">
    <property type="entry name" value="BIFUNCTIONAL OLIGORIBONUCLEASE AND PAP PHOSPHATASE NRNA"/>
    <property type="match status" value="1"/>
</dbReference>
<reference evidence="4" key="1">
    <citation type="journal article" date="2019" name="Int. J. Syst. Evol. Microbiol.">
        <title>The Global Catalogue of Microorganisms (GCM) 10K type strain sequencing project: providing services to taxonomists for standard genome sequencing and annotation.</title>
        <authorList>
            <consortium name="The Broad Institute Genomics Platform"/>
            <consortium name="The Broad Institute Genome Sequencing Center for Infectious Disease"/>
            <person name="Wu L."/>
            <person name="Ma J."/>
        </authorList>
    </citation>
    <scope>NUCLEOTIDE SEQUENCE [LARGE SCALE GENOMIC DNA]</scope>
    <source>
        <strain evidence="4">CCUG 46385</strain>
    </source>
</reference>
<dbReference type="RefSeq" id="WP_379787879.1">
    <property type="nucleotide sequence ID" value="NZ_JBHSHL010000014.1"/>
</dbReference>
<dbReference type="GO" id="GO:0008441">
    <property type="term" value="F:3'(2'),5'-bisphosphate nucleotidase activity"/>
    <property type="evidence" value="ECO:0007669"/>
    <property type="project" value="UniProtKB-EC"/>
</dbReference>
<name>A0ABV9QJ32_9FIRM</name>
<dbReference type="Gene3D" id="3.90.1640.10">
    <property type="entry name" value="inorganic pyrophosphatase (n-terminal core)"/>
    <property type="match status" value="1"/>
</dbReference>
<dbReference type="PANTHER" id="PTHR47618">
    <property type="entry name" value="BIFUNCTIONAL OLIGORIBONUCLEASE AND PAP PHOSPHATASE NRNA"/>
    <property type="match status" value="1"/>
</dbReference>
<gene>
    <name evidence="3" type="ORF">ACFO4R_04680</name>
</gene>
<accession>A0ABV9QJ32</accession>
<evidence type="ECO:0000313" key="3">
    <source>
        <dbReference type="EMBL" id="MFC4804372.1"/>
    </source>
</evidence>
<evidence type="ECO:0000259" key="2">
    <source>
        <dbReference type="Pfam" id="PF02272"/>
    </source>
</evidence>
<organism evidence="3 4">
    <name type="scientific">Filifactor villosus</name>
    <dbReference type="NCBI Taxonomy" id="29374"/>
    <lineage>
        <taxon>Bacteria</taxon>
        <taxon>Bacillati</taxon>
        <taxon>Bacillota</taxon>
        <taxon>Clostridia</taxon>
        <taxon>Peptostreptococcales</taxon>
        <taxon>Filifactoraceae</taxon>
        <taxon>Filifactor</taxon>
    </lineage>
</organism>
<dbReference type="InterPro" id="IPR038763">
    <property type="entry name" value="DHH_sf"/>
</dbReference>
<dbReference type="InterPro" id="IPR003156">
    <property type="entry name" value="DHHA1_dom"/>
</dbReference>
<protein>
    <submittedName>
        <fullName evidence="3">Bifunctional oligoribonuclease/PAP phosphatase NrnA</fullName>
        <ecNumber evidence="3">3.1.3.7</ecNumber>
    </submittedName>
</protein>
<dbReference type="EC" id="3.1.3.7" evidence="3"/>
<sequence>MTFKEIIEQNDLFIISSHVNADGDNLSSSLGLKIALENMGKEAYYILDEELPEKFEFLYRDHPNYSSSKAISIIDNRPYVFIGLDCAILKRFNIETSIFEGSSYKINIDHHLGNEYYGDVNLVSTNISSTCEILYEALKQDFEDFIDARVATCLYTGILTDTGNFIYDRAGSETLRIAMELIQKGADKATIAERVFRSETFGYYKLMGEVLNTLAVEGDFAYACLTKEMRERWGVPYNNIETLVNCTINIEGVNMGILFKEKGENEVRVSLRSKGLVDVEKFASEFGGGGHKSASGCTLYLPLKEAVAVAVKRAKEYLS</sequence>
<comment type="caution">
    <text evidence="3">The sequence shown here is derived from an EMBL/GenBank/DDBJ whole genome shotgun (WGS) entry which is preliminary data.</text>
</comment>
<keyword evidence="4" id="KW-1185">Reference proteome</keyword>
<dbReference type="Pfam" id="PF01368">
    <property type="entry name" value="DHH"/>
    <property type="match status" value="1"/>
</dbReference>
<feature type="domain" description="DHHA1" evidence="2">
    <location>
        <begin position="232"/>
        <end position="318"/>
    </location>
</feature>
<keyword evidence="3" id="KW-0378">Hydrolase</keyword>
<dbReference type="Proteomes" id="UP001595916">
    <property type="component" value="Unassembled WGS sequence"/>
</dbReference>
<proteinExistence type="predicted"/>
<dbReference type="Gene3D" id="3.10.310.30">
    <property type="match status" value="1"/>
</dbReference>
<evidence type="ECO:0000259" key="1">
    <source>
        <dbReference type="Pfam" id="PF01368"/>
    </source>
</evidence>
<dbReference type="Pfam" id="PF02272">
    <property type="entry name" value="DHHA1"/>
    <property type="match status" value="1"/>
</dbReference>